<name>A0ABZ0Y0C5_9BURK</name>
<evidence type="ECO:0008006" key="4">
    <source>
        <dbReference type="Google" id="ProtNLM"/>
    </source>
</evidence>
<evidence type="ECO:0000256" key="1">
    <source>
        <dbReference type="SAM" id="SignalP"/>
    </source>
</evidence>
<dbReference type="Proteomes" id="UP001326110">
    <property type="component" value="Chromosome"/>
</dbReference>
<accession>A0ABZ0Y0C5</accession>
<dbReference type="EMBL" id="CP140152">
    <property type="protein sequence ID" value="WQH05288.1"/>
    <property type="molecule type" value="Genomic_DNA"/>
</dbReference>
<keyword evidence="3" id="KW-1185">Reference proteome</keyword>
<dbReference type="GeneID" id="43166142"/>
<feature type="signal peptide" evidence="1">
    <location>
        <begin position="1"/>
        <end position="18"/>
    </location>
</feature>
<protein>
    <recommendedName>
        <fullName evidence="4">Lipoprotein</fullName>
    </recommendedName>
</protein>
<organism evidence="2 3">
    <name type="scientific">Duganella zoogloeoides</name>
    <dbReference type="NCBI Taxonomy" id="75659"/>
    <lineage>
        <taxon>Bacteria</taxon>
        <taxon>Pseudomonadati</taxon>
        <taxon>Pseudomonadota</taxon>
        <taxon>Betaproteobacteria</taxon>
        <taxon>Burkholderiales</taxon>
        <taxon>Oxalobacteraceae</taxon>
        <taxon>Telluria group</taxon>
        <taxon>Duganella</taxon>
    </lineage>
</organism>
<reference evidence="2 3" key="1">
    <citation type="submission" date="2023-11" db="EMBL/GenBank/DDBJ databases">
        <title>MicrobeMod: A computational toolkit for identifying prokaryotic methylation and restriction-modification with nanopore sequencing.</title>
        <authorList>
            <person name="Crits-Christoph A."/>
            <person name="Kang S.C."/>
            <person name="Lee H."/>
            <person name="Ostrov N."/>
        </authorList>
    </citation>
    <scope>NUCLEOTIDE SEQUENCE [LARGE SCALE GENOMIC DNA]</scope>
    <source>
        <strain evidence="2 3">ATCC 25935</strain>
    </source>
</reference>
<sequence>MVLCCVALLAGCAAPKQAAVPMSASVLSSQPVRIGVVMSTMPKADTHFPGAGCLLCIAAVTVSNTALTAHVQTLPTADLLTIKDDVAERLRKKGHAVTVIAAPLDIDALPDRQDLKQNGARKDFSALGRQYQLDKLLVIHFTKVGVNRNYNSYIPTGDPQGMVTGAAYIVNLDDHAYDWYRAVRQLRSATGNWDEPPDYPGLSNAYFQAIEGTRDVLRKPLD</sequence>
<evidence type="ECO:0000313" key="2">
    <source>
        <dbReference type="EMBL" id="WQH05288.1"/>
    </source>
</evidence>
<proteinExistence type="predicted"/>
<gene>
    <name evidence="2" type="ORF">SR858_02850</name>
</gene>
<keyword evidence="1" id="KW-0732">Signal</keyword>
<feature type="chain" id="PRO_5046567003" description="Lipoprotein" evidence="1">
    <location>
        <begin position="19"/>
        <end position="222"/>
    </location>
</feature>
<evidence type="ECO:0000313" key="3">
    <source>
        <dbReference type="Proteomes" id="UP001326110"/>
    </source>
</evidence>
<dbReference type="RefSeq" id="WP_019924617.1">
    <property type="nucleotide sequence ID" value="NZ_CP140152.1"/>
</dbReference>